<evidence type="ECO:0000259" key="3">
    <source>
        <dbReference type="Pfam" id="PF06429"/>
    </source>
</evidence>
<dbReference type="InterPro" id="IPR037925">
    <property type="entry name" value="FlgE/F/G-like"/>
</dbReference>
<keyword evidence="2" id="KW-0975">Bacterial flagellum</keyword>
<feature type="domain" description="Flagellar basal-body/hook protein C-terminal" evidence="3">
    <location>
        <begin position="216"/>
        <end position="261"/>
    </location>
</feature>
<dbReference type="SUPFAM" id="SSF117143">
    <property type="entry name" value="Flagellar hook protein flgE"/>
    <property type="match status" value="1"/>
</dbReference>
<keyword evidence="5" id="KW-1185">Reference proteome</keyword>
<dbReference type="PANTHER" id="PTHR30435:SF19">
    <property type="entry name" value="FLAGELLAR BASAL-BODY ROD PROTEIN FLGG"/>
    <property type="match status" value="1"/>
</dbReference>
<dbReference type="Proteomes" id="UP000627781">
    <property type="component" value="Unassembled WGS sequence"/>
</dbReference>
<evidence type="ECO:0000313" key="4">
    <source>
        <dbReference type="EMBL" id="MBD7909837.1"/>
    </source>
</evidence>
<keyword evidence="4" id="KW-0966">Cell projection</keyword>
<protein>
    <submittedName>
        <fullName evidence="4">Flagellar hook-basal body complex protein</fullName>
    </submittedName>
</protein>
<comment type="similarity">
    <text evidence="1 2">Belongs to the flagella basal body rod proteins family.</text>
</comment>
<dbReference type="InterPro" id="IPR010930">
    <property type="entry name" value="Flg_bb/hook_C_dom"/>
</dbReference>
<comment type="subcellular location">
    <subcellularLocation>
        <location evidence="2">Bacterial flagellum basal body</location>
    </subcellularLocation>
</comment>
<dbReference type="InterPro" id="IPR020013">
    <property type="entry name" value="Flagellar_FlgE/F/G"/>
</dbReference>
<dbReference type="EMBL" id="JACSRA010000001">
    <property type="protein sequence ID" value="MBD7909837.1"/>
    <property type="molecule type" value="Genomic_DNA"/>
</dbReference>
<evidence type="ECO:0000313" key="5">
    <source>
        <dbReference type="Proteomes" id="UP000627781"/>
    </source>
</evidence>
<evidence type="ECO:0000256" key="1">
    <source>
        <dbReference type="ARBA" id="ARBA00009677"/>
    </source>
</evidence>
<gene>
    <name evidence="4" type="ORF">H9661_00580</name>
</gene>
<organism evidence="4 5">
    <name type="scientific">Clostridium cibarium</name>
    <dbReference type="NCBI Taxonomy" id="2762247"/>
    <lineage>
        <taxon>Bacteria</taxon>
        <taxon>Bacillati</taxon>
        <taxon>Bacillota</taxon>
        <taxon>Clostridia</taxon>
        <taxon>Eubacteriales</taxon>
        <taxon>Clostridiaceae</taxon>
        <taxon>Clostridium</taxon>
    </lineage>
</organism>
<name>A0ABR8PNS5_9CLOT</name>
<keyword evidence="4" id="KW-0969">Cilium</keyword>
<dbReference type="PANTHER" id="PTHR30435">
    <property type="entry name" value="FLAGELLAR PROTEIN"/>
    <property type="match status" value="1"/>
</dbReference>
<reference evidence="4 5" key="1">
    <citation type="submission" date="2020-08" db="EMBL/GenBank/DDBJ databases">
        <title>A Genomic Blueprint of the Chicken Gut Microbiome.</title>
        <authorList>
            <person name="Gilroy R."/>
            <person name="Ravi A."/>
            <person name="Getino M."/>
            <person name="Pursley I."/>
            <person name="Horton D.L."/>
            <person name="Alikhan N.-F."/>
            <person name="Baker D."/>
            <person name="Gharbi K."/>
            <person name="Hall N."/>
            <person name="Watson M."/>
            <person name="Adriaenssens E.M."/>
            <person name="Foster-Nyarko E."/>
            <person name="Jarju S."/>
            <person name="Secka A."/>
            <person name="Antonio M."/>
            <person name="Oren A."/>
            <person name="Chaudhuri R."/>
            <person name="La Ragione R.M."/>
            <person name="Hildebrand F."/>
            <person name="Pallen M.J."/>
        </authorList>
    </citation>
    <scope>NUCLEOTIDE SEQUENCE [LARGE SCALE GENOMIC DNA]</scope>
    <source>
        <strain evidence="4 5">Sa3CVN1</strain>
    </source>
</reference>
<sequence length="263" mass="27603">MNFNIKGGAALNGYKIQVGAITDSTSVDVDTNSKTITVNGNFVLRGAVTGREVESAINNKLNNLGLMGSVEYVRGNAVPIDRTYAHSDNANGGTSVQSLGSDGSVYYVNASNNLKSYDGMLKSLKIPEKVRIAGTSTDLQVKSYSISGTGIINATLSDGRVAALGQIAMASFRNPEGLTTVGDNIVTKSVNSGDPVIMSGTGTTGDDNSKGYGVCRQGYLEMSNVDLAEQFTDMIVTTKAFQASGKMISTGDDILTEIINLKR</sequence>
<dbReference type="NCBIfam" id="TIGR03506">
    <property type="entry name" value="FlgEFG_subfam"/>
    <property type="match status" value="1"/>
</dbReference>
<dbReference type="Pfam" id="PF06429">
    <property type="entry name" value="Flg_bbr_C"/>
    <property type="match status" value="1"/>
</dbReference>
<comment type="caution">
    <text evidence="4">The sequence shown here is derived from an EMBL/GenBank/DDBJ whole genome shotgun (WGS) entry which is preliminary data.</text>
</comment>
<accession>A0ABR8PNS5</accession>
<keyword evidence="4" id="KW-0282">Flagellum</keyword>
<evidence type="ECO:0000256" key="2">
    <source>
        <dbReference type="RuleBase" id="RU362116"/>
    </source>
</evidence>
<proteinExistence type="inferred from homology"/>